<dbReference type="Pfam" id="PF00899">
    <property type="entry name" value="ThiF"/>
    <property type="match status" value="1"/>
</dbReference>
<name>K2IBJ1_9GAMM</name>
<feature type="domain" description="THIF-type NAD/FAD binding fold" evidence="2">
    <location>
        <begin position="4"/>
        <end position="231"/>
    </location>
</feature>
<dbReference type="GO" id="GO:0008641">
    <property type="term" value="F:ubiquitin-like modifier activating enzyme activity"/>
    <property type="evidence" value="ECO:0007669"/>
    <property type="project" value="InterPro"/>
</dbReference>
<dbReference type="Gene3D" id="3.40.50.720">
    <property type="entry name" value="NAD(P)-binding Rossmann-like Domain"/>
    <property type="match status" value="1"/>
</dbReference>
<reference evidence="3 4" key="1">
    <citation type="journal article" date="2012" name="J. Bacteriol.">
        <title>Genome Sequence of Gallaecimonas xiamenensis Type Strain 3-C-1.</title>
        <authorList>
            <person name="Lai Q."/>
            <person name="Wang L."/>
            <person name="Wang W."/>
            <person name="Shao Z."/>
        </authorList>
    </citation>
    <scope>NUCLEOTIDE SEQUENCE [LARGE SCALE GENOMIC DNA]</scope>
    <source>
        <strain evidence="3 4">3-C-1</strain>
    </source>
</reference>
<dbReference type="Proteomes" id="UP000006755">
    <property type="component" value="Unassembled WGS sequence"/>
</dbReference>
<evidence type="ECO:0000313" key="4">
    <source>
        <dbReference type="Proteomes" id="UP000006755"/>
    </source>
</evidence>
<evidence type="ECO:0000256" key="1">
    <source>
        <dbReference type="ARBA" id="ARBA00009919"/>
    </source>
</evidence>
<proteinExistence type="inferred from homology"/>
<dbReference type="InterPro" id="IPR045886">
    <property type="entry name" value="ThiF/MoeB/HesA"/>
</dbReference>
<protein>
    <submittedName>
        <fullName evidence="3">Molybdopterin biosynthesis MoeB protein</fullName>
    </submittedName>
</protein>
<comment type="caution">
    <text evidence="3">The sequence shown here is derived from an EMBL/GenBank/DDBJ whole genome shotgun (WGS) entry which is preliminary data.</text>
</comment>
<dbReference type="GO" id="GO:0061504">
    <property type="term" value="P:cyclic threonylcarbamoyladenosine biosynthetic process"/>
    <property type="evidence" value="ECO:0007669"/>
    <property type="project" value="TreeGrafter"/>
</dbReference>
<dbReference type="GO" id="GO:0061503">
    <property type="term" value="F:tRNA threonylcarbamoyladenosine dehydratase"/>
    <property type="evidence" value="ECO:0007669"/>
    <property type="project" value="TreeGrafter"/>
</dbReference>
<dbReference type="RefSeq" id="WP_008486848.1">
    <property type="nucleotide sequence ID" value="NZ_AMRI01000047.1"/>
</dbReference>
<keyword evidence="4" id="KW-1185">Reference proteome</keyword>
<dbReference type="PANTHER" id="PTHR43267:SF3">
    <property type="entry name" value="THIF PROTEIN"/>
    <property type="match status" value="1"/>
</dbReference>
<dbReference type="FunFam" id="3.40.50.720:FF:000080">
    <property type="entry name" value="Thiazole biosynthesis adenylyltransferase ThiF"/>
    <property type="match status" value="1"/>
</dbReference>
<organism evidence="3 4">
    <name type="scientific">Gallaecimonas xiamenensis 3-C-1</name>
    <dbReference type="NCBI Taxonomy" id="745411"/>
    <lineage>
        <taxon>Bacteria</taxon>
        <taxon>Pseudomonadati</taxon>
        <taxon>Pseudomonadota</taxon>
        <taxon>Gammaproteobacteria</taxon>
        <taxon>Enterobacterales</taxon>
        <taxon>Gallaecimonadaceae</taxon>
        <taxon>Gallaecimonas</taxon>
    </lineage>
</organism>
<dbReference type="OrthoDB" id="9804286at2"/>
<dbReference type="PANTHER" id="PTHR43267">
    <property type="entry name" value="TRNA THREONYLCARBAMOYLADENOSINE DEHYDRATASE"/>
    <property type="match status" value="1"/>
</dbReference>
<dbReference type="eggNOG" id="COG0476">
    <property type="taxonomic scope" value="Bacteria"/>
</dbReference>
<dbReference type="CDD" id="cd00757">
    <property type="entry name" value="ThiF_MoeB_HesA_family"/>
    <property type="match status" value="1"/>
</dbReference>
<dbReference type="AlphaFoldDB" id="K2IBJ1"/>
<accession>K2IBJ1</accession>
<dbReference type="STRING" id="745411.B3C1_19004"/>
<comment type="similarity">
    <text evidence="1">Belongs to the HesA/MoeB/ThiF family.</text>
</comment>
<dbReference type="InterPro" id="IPR035985">
    <property type="entry name" value="Ubiquitin-activating_enz"/>
</dbReference>
<evidence type="ECO:0000313" key="3">
    <source>
        <dbReference type="EMBL" id="EKE67236.1"/>
    </source>
</evidence>
<dbReference type="SUPFAM" id="SSF69572">
    <property type="entry name" value="Activating enzymes of the ubiquitin-like proteins"/>
    <property type="match status" value="1"/>
</dbReference>
<gene>
    <name evidence="3" type="ORF">B3C1_19004</name>
</gene>
<sequence>MRHHRQTLLWGQAAQEQLAGSKVAIVGLGGLGSPAALYLAGAGVGLLRLIDADKVELGNLHRQILYKSSHLGRGKAQMARRQLQALDPGCQIDECPSYIEEGNIDRLLTGVDLVLDCVDQLAGKQLLNRWCVSRGVPLVSAIANRWQCRVQLVHKGPCLACLYGQAQHGDGRCDTLGVAGPVLGMAGSFQALLAIKHLLGLAPAADSLHLFDGEQLSWRHWQLTADPDCPVCQ</sequence>
<dbReference type="InterPro" id="IPR000594">
    <property type="entry name" value="ThiF_NAD_FAD-bd"/>
</dbReference>
<dbReference type="EMBL" id="AMRI01000047">
    <property type="protein sequence ID" value="EKE67236.1"/>
    <property type="molecule type" value="Genomic_DNA"/>
</dbReference>
<evidence type="ECO:0000259" key="2">
    <source>
        <dbReference type="Pfam" id="PF00899"/>
    </source>
</evidence>